<proteinExistence type="predicted"/>
<name>H1XNX5_CALAY</name>
<dbReference type="PANTHER" id="PTHR43567">
    <property type="entry name" value="FLAVOREDOXIN-RELATED-RELATED"/>
    <property type="match status" value="1"/>
</dbReference>
<protein>
    <recommendedName>
        <fullName evidence="3">Flavin reductase like domain-containing protein</fullName>
    </recommendedName>
</protein>
<dbReference type="Proteomes" id="UP000004671">
    <property type="component" value="Chromosome"/>
</dbReference>
<dbReference type="InParanoid" id="H1XNX5"/>
<dbReference type="InterPro" id="IPR052174">
    <property type="entry name" value="Flavoredoxin"/>
</dbReference>
<keyword evidence="2" id="KW-1185">Reference proteome</keyword>
<dbReference type="InterPro" id="IPR012349">
    <property type="entry name" value="Split_barrel_FMN-bd"/>
</dbReference>
<dbReference type="EMBL" id="CM001402">
    <property type="protein sequence ID" value="EHO39915.1"/>
    <property type="molecule type" value="Genomic_DNA"/>
</dbReference>
<dbReference type="STRING" id="880073.Cabys_3066"/>
<evidence type="ECO:0000313" key="1">
    <source>
        <dbReference type="EMBL" id="EHO39915.1"/>
    </source>
</evidence>
<gene>
    <name evidence="1" type="ORF">Calab_0267</name>
</gene>
<sequence length="268" mass="29971">MKSFNEVDVKSLNFNVFSLFDDRWLLLTAGQFSNKAFNTMTISWGSMGIMWNRPFAQVVVRPTRFTFQFMNRFDYFTLCAFPEAYRPALSLLGTKSGRDGDKIAEAGLTPFPLPEEKSVAFEEADLIVVCKKIYQDDFHPENFLDPAIEDNYAQNDYHRIYFGEVVRVLKKKIEASLPSTSLRAGLRLRSGSGSTVAERSRSNRDCEASPSAAFRASLRLRSGSMSTVAERSRSNRDCEASPSAAFRASLRFRSLRLRSGSGGGSGEG</sequence>
<dbReference type="SUPFAM" id="SSF50475">
    <property type="entry name" value="FMN-binding split barrel"/>
    <property type="match status" value="1"/>
</dbReference>
<dbReference type="Gene3D" id="2.30.110.10">
    <property type="entry name" value="Electron Transport, Fmn-binding Protein, Chain A"/>
    <property type="match status" value="1"/>
</dbReference>
<accession>H1XNX5</accession>
<dbReference type="RefSeq" id="WP_006926815.1">
    <property type="nucleotide sequence ID" value="NZ_CM001402.1"/>
</dbReference>
<dbReference type="PaxDb" id="880073-Calab_0267"/>
<organism evidence="1 2">
    <name type="scientific">Caldithrix abyssi DSM 13497</name>
    <dbReference type="NCBI Taxonomy" id="880073"/>
    <lineage>
        <taxon>Bacteria</taxon>
        <taxon>Pseudomonadati</taxon>
        <taxon>Calditrichota</taxon>
        <taxon>Calditrichia</taxon>
        <taxon>Calditrichales</taxon>
        <taxon>Calditrichaceae</taxon>
        <taxon>Caldithrix</taxon>
    </lineage>
</organism>
<dbReference type="AlphaFoldDB" id="H1XNX5"/>
<evidence type="ECO:0000313" key="2">
    <source>
        <dbReference type="Proteomes" id="UP000004671"/>
    </source>
</evidence>
<evidence type="ECO:0008006" key="3">
    <source>
        <dbReference type="Google" id="ProtNLM"/>
    </source>
</evidence>
<dbReference type="OrthoDB" id="9791490at2"/>
<reference evidence="1 2" key="1">
    <citation type="submission" date="2011-09" db="EMBL/GenBank/DDBJ databases">
        <title>The permanent draft genome of Caldithrix abyssi DSM 13497.</title>
        <authorList>
            <consortium name="US DOE Joint Genome Institute (JGI-PGF)"/>
            <person name="Lucas S."/>
            <person name="Han J."/>
            <person name="Lapidus A."/>
            <person name="Bruce D."/>
            <person name="Goodwin L."/>
            <person name="Pitluck S."/>
            <person name="Peters L."/>
            <person name="Kyrpides N."/>
            <person name="Mavromatis K."/>
            <person name="Ivanova N."/>
            <person name="Mikhailova N."/>
            <person name="Chertkov O."/>
            <person name="Detter J.C."/>
            <person name="Tapia R."/>
            <person name="Han C."/>
            <person name="Land M."/>
            <person name="Hauser L."/>
            <person name="Markowitz V."/>
            <person name="Cheng J.-F."/>
            <person name="Hugenholtz P."/>
            <person name="Woyke T."/>
            <person name="Wu D."/>
            <person name="Spring S."/>
            <person name="Brambilla E."/>
            <person name="Klenk H.-P."/>
            <person name="Eisen J.A."/>
        </authorList>
    </citation>
    <scope>NUCLEOTIDE SEQUENCE [LARGE SCALE GENOMIC DNA]</scope>
    <source>
        <strain evidence="1 2">DSM 13497</strain>
    </source>
</reference>
<dbReference type="PANTHER" id="PTHR43567:SF5">
    <property type="entry name" value="HYPOTHETICAL CYTOSOLIC PROTEIN"/>
    <property type="match status" value="1"/>
</dbReference>
<dbReference type="HOGENOM" id="CLU_1036994_0_0_0"/>
<dbReference type="eggNOG" id="COG1853">
    <property type="taxonomic scope" value="Bacteria"/>
</dbReference>